<proteinExistence type="predicted"/>
<dbReference type="HOGENOM" id="CLU_1026685_0_0_1"/>
<feature type="compositionally biased region" description="Polar residues" evidence="1">
    <location>
        <begin position="243"/>
        <end position="258"/>
    </location>
</feature>
<keyword evidence="3" id="KW-1185">Reference proteome</keyword>
<dbReference type="KEGG" id="bsc:COCSADRAFT_211969"/>
<reference evidence="3" key="2">
    <citation type="journal article" date="2013" name="PLoS Genet.">
        <title>Comparative genome structure, secondary metabolite, and effector coding capacity across Cochliobolus pathogens.</title>
        <authorList>
            <person name="Condon B.J."/>
            <person name="Leng Y."/>
            <person name="Wu D."/>
            <person name="Bushley K.E."/>
            <person name="Ohm R.A."/>
            <person name="Otillar R."/>
            <person name="Martin J."/>
            <person name="Schackwitz W."/>
            <person name="Grimwood J."/>
            <person name="MohdZainudin N."/>
            <person name="Xue C."/>
            <person name="Wang R."/>
            <person name="Manning V.A."/>
            <person name="Dhillon B."/>
            <person name="Tu Z.J."/>
            <person name="Steffenson B.J."/>
            <person name="Salamov A."/>
            <person name="Sun H."/>
            <person name="Lowry S."/>
            <person name="LaButti K."/>
            <person name="Han J."/>
            <person name="Copeland A."/>
            <person name="Lindquist E."/>
            <person name="Barry K."/>
            <person name="Schmutz J."/>
            <person name="Baker S.E."/>
            <person name="Ciuffetti L.M."/>
            <person name="Grigoriev I.V."/>
            <person name="Zhong S."/>
            <person name="Turgeon B.G."/>
        </authorList>
    </citation>
    <scope>NUCLEOTIDE SEQUENCE [LARGE SCALE GENOMIC DNA]</scope>
    <source>
        <strain evidence="3">ND90Pr / ATCC 201652</strain>
    </source>
</reference>
<protein>
    <submittedName>
        <fullName evidence="2">Uncharacterized protein</fullName>
    </submittedName>
</protein>
<name>M2SQU4_COCSN</name>
<dbReference type="Proteomes" id="UP000016934">
    <property type="component" value="Unassembled WGS sequence"/>
</dbReference>
<reference evidence="2 3" key="1">
    <citation type="journal article" date="2012" name="PLoS Pathog.">
        <title>Diverse lifestyles and strategies of plant pathogenesis encoded in the genomes of eighteen Dothideomycetes fungi.</title>
        <authorList>
            <person name="Ohm R.A."/>
            <person name="Feau N."/>
            <person name="Henrissat B."/>
            <person name="Schoch C.L."/>
            <person name="Horwitz B.A."/>
            <person name="Barry K.W."/>
            <person name="Condon B.J."/>
            <person name="Copeland A.C."/>
            <person name="Dhillon B."/>
            <person name="Glaser F."/>
            <person name="Hesse C.N."/>
            <person name="Kosti I."/>
            <person name="LaButti K."/>
            <person name="Lindquist E.A."/>
            <person name="Lucas S."/>
            <person name="Salamov A.A."/>
            <person name="Bradshaw R.E."/>
            <person name="Ciuffetti L."/>
            <person name="Hamelin R.C."/>
            <person name="Kema G.H.J."/>
            <person name="Lawrence C."/>
            <person name="Scott J.A."/>
            <person name="Spatafora J.W."/>
            <person name="Turgeon B.G."/>
            <person name="de Wit P.J.G.M."/>
            <person name="Zhong S."/>
            <person name="Goodwin S.B."/>
            <person name="Grigoriev I.V."/>
        </authorList>
    </citation>
    <scope>NUCLEOTIDE SEQUENCE [LARGE SCALE GENOMIC DNA]</scope>
    <source>
        <strain evidence="3">ND90Pr / ATCC 201652</strain>
    </source>
</reference>
<dbReference type="AlphaFoldDB" id="M2SQU4"/>
<dbReference type="GeneID" id="19134412"/>
<evidence type="ECO:0000256" key="1">
    <source>
        <dbReference type="SAM" id="MobiDB-lite"/>
    </source>
</evidence>
<sequence length="258" mass="28958">MMSIYDIPPSPPEPLHVRVYSNRKHKNKSRHLSDSTRITLSTRKLGASFMNEEAKKHLTTQKIRLPVHQLALLRTTTSDALPQSSNMNVTFSDSIGVTDPIEDSQLDGPIADPLGGPMYNIVTLGKTPLPHTMQHADGRSTSIERTPDRASAAYETPKWMRSPTLKQIPDVRVAHDKRIDHELQTALVRQPDRRGNYLSTRTRRHDIVRTLTLEIGPLPSPADAIPHTSCAMPKDRQEVHGSRNPSRLQDWQIGPKST</sequence>
<dbReference type="RefSeq" id="XP_007694885.1">
    <property type="nucleotide sequence ID" value="XM_007696695.1"/>
</dbReference>
<evidence type="ECO:0000313" key="3">
    <source>
        <dbReference type="Proteomes" id="UP000016934"/>
    </source>
</evidence>
<feature type="region of interest" description="Disordered" evidence="1">
    <location>
        <begin position="219"/>
        <end position="258"/>
    </location>
</feature>
<dbReference type="OMA" id="QKHANTR"/>
<dbReference type="EMBL" id="KB445637">
    <property type="protein sequence ID" value="EMD69608.1"/>
    <property type="molecule type" value="Genomic_DNA"/>
</dbReference>
<gene>
    <name evidence="2" type="ORF">COCSADRAFT_211969</name>
</gene>
<dbReference type="OrthoDB" id="3794585at2759"/>
<evidence type="ECO:0000313" key="2">
    <source>
        <dbReference type="EMBL" id="EMD69608.1"/>
    </source>
</evidence>
<accession>M2SQU4</accession>
<organism evidence="2 3">
    <name type="scientific">Cochliobolus sativus (strain ND90Pr / ATCC 201652)</name>
    <name type="common">Common root rot and spot blotch fungus</name>
    <name type="synonym">Bipolaris sorokiniana</name>
    <dbReference type="NCBI Taxonomy" id="665912"/>
    <lineage>
        <taxon>Eukaryota</taxon>
        <taxon>Fungi</taxon>
        <taxon>Dikarya</taxon>
        <taxon>Ascomycota</taxon>
        <taxon>Pezizomycotina</taxon>
        <taxon>Dothideomycetes</taxon>
        <taxon>Pleosporomycetidae</taxon>
        <taxon>Pleosporales</taxon>
        <taxon>Pleosporineae</taxon>
        <taxon>Pleosporaceae</taxon>
        <taxon>Bipolaris</taxon>
    </lineage>
</organism>